<dbReference type="STRING" id="3821.A0A151R6S8"/>
<name>A0A151R6S8_CAJCA</name>
<evidence type="ECO:0000256" key="5">
    <source>
        <dbReference type="ARBA" id="ARBA00022679"/>
    </source>
</evidence>
<dbReference type="GO" id="GO:0000287">
    <property type="term" value="F:magnesium ion binding"/>
    <property type="evidence" value="ECO:0007669"/>
    <property type="project" value="InterPro"/>
</dbReference>
<dbReference type="Gramene" id="C.cajan_40956.t">
    <property type="protein sequence ID" value="C.cajan_40956.t.cds1"/>
    <property type="gene ID" value="C.cajan_40956"/>
</dbReference>
<reference evidence="12" key="1">
    <citation type="journal article" date="2012" name="Nat. Biotechnol.">
        <title>Draft genome sequence of pigeonpea (Cajanus cajan), an orphan legume crop of resource-poor farmers.</title>
        <authorList>
            <person name="Varshney R.K."/>
            <person name="Chen W."/>
            <person name="Li Y."/>
            <person name="Bharti A.K."/>
            <person name="Saxena R.K."/>
            <person name="Schlueter J.A."/>
            <person name="Donoghue M.T."/>
            <person name="Azam S."/>
            <person name="Fan G."/>
            <person name="Whaley A.M."/>
            <person name="Farmer A.D."/>
            <person name="Sheridan J."/>
            <person name="Iwata A."/>
            <person name="Tuteja R."/>
            <person name="Penmetsa R.V."/>
            <person name="Wu W."/>
            <person name="Upadhyaya H.D."/>
            <person name="Yang S.P."/>
            <person name="Shah T."/>
            <person name="Saxena K.B."/>
            <person name="Michael T."/>
            <person name="McCombie W.R."/>
            <person name="Yang B."/>
            <person name="Zhang G."/>
            <person name="Yang H."/>
            <person name="Wang J."/>
            <person name="Spillane C."/>
            <person name="Cook D.R."/>
            <person name="May G.D."/>
            <person name="Xu X."/>
            <person name="Jackson S.A."/>
        </authorList>
    </citation>
    <scope>NUCLEOTIDE SEQUENCE [LARGE SCALE GENOMIC DNA]</scope>
</reference>
<dbReference type="PANTHER" id="PTHR14217">
    <property type="entry name" value="INOSITOL-TETRAKISPHOSPHATE 1-KINASE"/>
    <property type="match status" value="1"/>
</dbReference>
<dbReference type="EMBL" id="KQ484040">
    <property type="protein sequence ID" value="KYP38075.1"/>
    <property type="molecule type" value="Genomic_DNA"/>
</dbReference>
<dbReference type="GO" id="GO:0047325">
    <property type="term" value="F:inositol-3,4,5,6-tetrakisphosphate 1-kinase activity"/>
    <property type="evidence" value="ECO:0007669"/>
    <property type="project" value="InterPro"/>
</dbReference>
<evidence type="ECO:0000313" key="12">
    <source>
        <dbReference type="EMBL" id="KYP38075.1"/>
    </source>
</evidence>
<evidence type="ECO:0000313" key="13">
    <source>
        <dbReference type="Proteomes" id="UP000075243"/>
    </source>
</evidence>
<organism evidence="12 13">
    <name type="scientific">Cajanus cajan</name>
    <name type="common">Pigeon pea</name>
    <name type="synonym">Cajanus indicus</name>
    <dbReference type="NCBI Taxonomy" id="3821"/>
    <lineage>
        <taxon>Eukaryota</taxon>
        <taxon>Viridiplantae</taxon>
        <taxon>Streptophyta</taxon>
        <taxon>Embryophyta</taxon>
        <taxon>Tracheophyta</taxon>
        <taxon>Spermatophyta</taxon>
        <taxon>Magnoliopsida</taxon>
        <taxon>eudicotyledons</taxon>
        <taxon>Gunneridae</taxon>
        <taxon>Pentapetalae</taxon>
        <taxon>rosids</taxon>
        <taxon>fabids</taxon>
        <taxon>Fabales</taxon>
        <taxon>Fabaceae</taxon>
        <taxon>Papilionoideae</taxon>
        <taxon>50 kb inversion clade</taxon>
        <taxon>NPAAA clade</taxon>
        <taxon>indigoferoid/millettioid clade</taxon>
        <taxon>Phaseoleae</taxon>
        <taxon>Cajanus</taxon>
    </lineage>
</organism>
<dbReference type="GO" id="GO:0052725">
    <property type="term" value="F:inositol-1,3,4-trisphosphate 6-kinase activity"/>
    <property type="evidence" value="ECO:0007669"/>
    <property type="project" value="InterPro"/>
</dbReference>
<dbReference type="GO" id="GO:0005524">
    <property type="term" value="F:ATP binding"/>
    <property type="evidence" value="ECO:0007669"/>
    <property type="project" value="UniProtKB-KW"/>
</dbReference>
<evidence type="ECO:0000256" key="10">
    <source>
        <dbReference type="ARBA" id="ARBA00022842"/>
    </source>
</evidence>
<gene>
    <name evidence="12" type="ORF">KK1_040699</name>
</gene>
<accession>A0A151R6S8</accession>
<dbReference type="EC" id="2.7.1.159" evidence="4"/>
<comment type="cofactor">
    <cofactor evidence="1">
        <name>Mg(2+)</name>
        <dbReference type="ChEBI" id="CHEBI:18420"/>
    </cofactor>
</comment>
<proteinExistence type="inferred from homology"/>
<dbReference type="PANTHER" id="PTHR14217:SF24">
    <property type="entry name" value="INOSITOL-TETRAKISPHOSPHATE 1-KINASE 1"/>
    <property type="match status" value="1"/>
</dbReference>
<keyword evidence="7" id="KW-0547">Nucleotide-binding</keyword>
<sequence length="138" mass="15918">MLAKSLVVDGSTKSHKMALVFIHNGLNSLKSPMVVQQFVNHDGVIFKVYVVGECVRCVKRKSLPNVEEKKLVRVSEDLLSFSQVSNLTTDERIDDRYYKMMQLDDIEMPPLSFVTQIARGLRHMMRLNLFNFDVIRDL</sequence>
<dbReference type="GO" id="GO:0005737">
    <property type="term" value="C:cytoplasm"/>
    <property type="evidence" value="ECO:0007669"/>
    <property type="project" value="TreeGrafter"/>
</dbReference>
<keyword evidence="6" id="KW-0479">Metal-binding</keyword>
<evidence type="ECO:0000256" key="8">
    <source>
        <dbReference type="ARBA" id="ARBA00022777"/>
    </source>
</evidence>
<keyword evidence="10" id="KW-0460">Magnesium</keyword>
<keyword evidence="13" id="KW-1185">Reference proteome</keyword>
<dbReference type="InterPro" id="IPR008656">
    <property type="entry name" value="Inositol_tetrakis-P_1-kinase"/>
</dbReference>
<keyword evidence="5" id="KW-0808">Transferase</keyword>
<dbReference type="OMA" id="RFFMREM"/>
<keyword evidence="8" id="KW-0418">Kinase</keyword>
<evidence type="ECO:0000256" key="3">
    <source>
        <dbReference type="ARBA" id="ARBA00011245"/>
    </source>
</evidence>
<dbReference type="Gene3D" id="3.30.470.20">
    <property type="entry name" value="ATP-grasp fold, B domain"/>
    <property type="match status" value="1"/>
</dbReference>
<protein>
    <recommendedName>
        <fullName evidence="4">inositol-1,3,4-trisphosphate 5/6-kinase</fullName>
        <ecNumber evidence="4">2.7.1.159</ecNumber>
    </recommendedName>
</protein>
<feature type="domain" description="Inositol 1,3,4-trisphosphate 5/6-kinase ATP-grasp" evidence="11">
    <location>
        <begin position="1"/>
        <end position="137"/>
    </location>
</feature>
<evidence type="ECO:0000256" key="6">
    <source>
        <dbReference type="ARBA" id="ARBA00022723"/>
    </source>
</evidence>
<dbReference type="InterPro" id="IPR040464">
    <property type="entry name" value="InsP(3)kin_ATP-grasp"/>
</dbReference>
<dbReference type="GO" id="GO:0052726">
    <property type="term" value="F:inositol-1,3,4-trisphosphate 5-kinase activity"/>
    <property type="evidence" value="ECO:0007669"/>
    <property type="project" value="InterPro"/>
</dbReference>
<dbReference type="GO" id="GO:0032957">
    <property type="term" value="P:inositol trisphosphate metabolic process"/>
    <property type="evidence" value="ECO:0007669"/>
    <property type="project" value="InterPro"/>
</dbReference>
<evidence type="ECO:0000256" key="9">
    <source>
        <dbReference type="ARBA" id="ARBA00022840"/>
    </source>
</evidence>
<evidence type="ECO:0000256" key="4">
    <source>
        <dbReference type="ARBA" id="ARBA00012017"/>
    </source>
</evidence>
<keyword evidence="9" id="KW-0067">ATP-binding</keyword>
<dbReference type="Proteomes" id="UP000075243">
    <property type="component" value="Unassembled WGS sequence"/>
</dbReference>
<dbReference type="Pfam" id="PF05770">
    <property type="entry name" value="Ins134_P3_kin"/>
    <property type="match status" value="1"/>
</dbReference>
<evidence type="ECO:0000256" key="1">
    <source>
        <dbReference type="ARBA" id="ARBA00001946"/>
    </source>
</evidence>
<comment type="similarity">
    <text evidence="2">Belongs to the ITPK1 family.</text>
</comment>
<comment type="subunit">
    <text evidence="3">Monomer.</text>
</comment>
<dbReference type="AlphaFoldDB" id="A0A151R6S8"/>
<evidence type="ECO:0000256" key="2">
    <source>
        <dbReference type="ARBA" id="ARBA00009601"/>
    </source>
</evidence>
<evidence type="ECO:0000259" key="11">
    <source>
        <dbReference type="Pfam" id="PF05770"/>
    </source>
</evidence>
<evidence type="ECO:0000256" key="7">
    <source>
        <dbReference type="ARBA" id="ARBA00022741"/>
    </source>
</evidence>